<dbReference type="AlphaFoldDB" id="A0A158DS31"/>
<evidence type="ECO:0000313" key="5">
    <source>
        <dbReference type="Proteomes" id="UP000054870"/>
    </source>
</evidence>
<evidence type="ECO:0000313" key="4">
    <source>
        <dbReference type="EMBL" id="SAK97388.1"/>
    </source>
</evidence>
<dbReference type="NCBIfam" id="TIGR03859">
    <property type="entry name" value="PQQ_PqqD"/>
    <property type="match status" value="1"/>
</dbReference>
<dbReference type="Proteomes" id="UP000054870">
    <property type="component" value="Unassembled WGS sequence"/>
</dbReference>
<reference evidence="4" key="1">
    <citation type="submission" date="2016-01" db="EMBL/GenBank/DDBJ databases">
        <authorList>
            <person name="Peeters C."/>
        </authorList>
    </citation>
    <scope>NUCLEOTIDE SEQUENCE [LARGE SCALE GENOMIC DNA]</scope>
    <source>
        <strain evidence="4">LMG 29318</strain>
    </source>
</reference>
<dbReference type="Gene3D" id="1.10.10.1150">
    <property type="entry name" value="Coenzyme PQQ synthesis protein D (PqqD)"/>
    <property type="match status" value="1"/>
</dbReference>
<evidence type="ECO:0000256" key="1">
    <source>
        <dbReference type="ARBA" id="ARBA00004886"/>
    </source>
</evidence>
<keyword evidence="5" id="KW-1185">Reference proteome</keyword>
<gene>
    <name evidence="4" type="ORF">AWB75_07112</name>
</gene>
<organism evidence="4 5">
    <name type="scientific">Caballeronia catudaia</name>
    <dbReference type="NCBI Taxonomy" id="1777136"/>
    <lineage>
        <taxon>Bacteria</taxon>
        <taxon>Pseudomonadati</taxon>
        <taxon>Pseudomonadota</taxon>
        <taxon>Betaproteobacteria</taxon>
        <taxon>Burkholderiales</taxon>
        <taxon>Burkholderiaceae</taxon>
        <taxon>Caballeronia</taxon>
    </lineage>
</organism>
<evidence type="ECO:0000256" key="2">
    <source>
        <dbReference type="ARBA" id="ARBA00011741"/>
    </source>
</evidence>
<dbReference type="InterPro" id="IPR008792">
    <property type="entry name" value="PQQD"/>
</dbReference>
<accession>A0A158DS31</accession>
<dbReference type="InterPro" id="IPR022479">
    <property type="entry name" value="PqqD_bac"/>
</dbReference>
<dbReference type="InterPro" id="IPR041881">
    <property type="entry name" value="PqqD_sf"/>
</dbReference>
<protein>
    <submittedName>
        <fullName evidence="4">Coenzyme PQQ synthesis D</fullName>
    </submittedName>
</protein>
<proteinExistence type="predicted"/>
<name>A0A158DS31_9BURK</name>
<comment type="pathway">
    <text evidence="1">Cofactor biosynthesis; pyrroloquinoline quinone biosynthesis.</text>
</comment>
<comment type="subunit">
    <text evidence="2">Monomer. Interacts with PqqE.</text>
</comment>
<dbReference type="Pfam" id="PF05402">
    <property type="entry name" value="PqqD"/>
    <property type="match status" value="1"/>
</dbReference>
<dbReference type="UniPathway" id="UPA00539"/>
<dbReference type="GO" id="GO:0018189">
    <property type="term" value="P:pyrroloquinoline quinone biosynthetic process"/>
    <property type="evidence" value="ECO:0007669"/>
    <property type="project" value="UniProtKB-UniPathway"/>
</dbReference>
<dbReference type="RefSeq" id="WP_061128681.1">
    <property type="nucleotide sequence ID" value="NZ_FCOF02000100.1"/>
</dbReference>
<evidence type="ECO:0000256" key="3">
    <source>
        <dbReference type="ARBA" id="ARBA00022905"/>
    </source>
</evidence>
<sequence>MNGISGIRLLKLKPIYRLQFEPVQRAYVLLYPEGMVKLNRSASEILLRCDGTRDVDALIADLEAAFNTREIGGEVLAFVGEADRRGWLE</sequence>
<keyword evidence="3" id="KW-0884">PQQ biosynthesis</keyword>
<comment type="caution">
    <text evidence="4">The sequence shown here is derived from an EMBL/GenBank/DDBJ whole genome shotgun (WGS) entry which is preliminary data.</text>
</comment>
<dbReference type="OrthoDB" id="7356791at2"/>
<dbReference type="EMBL" id="FCOF02000100">
    <property type="protein sequence ID" value="SAK97388.1"/>
    <property type="molecule type" value="Genomic_DNA"/>
</dbReference>
<dbReference type="GO" id="GO:0048038">
    <property type="term" value="F:quinone binding"/>
    <property type="evidence" value="ECO:0007669"/>
    <property type="project" value="InterPro"/>
</dbReference>